<evidence type="ECO:0000256" key="6">
    <source>
        <dbReference type="ARBA" id="ARBA00022977"/>
    </source>
</evidence>
<keyword evidence="5" id="KW-0460">Magnesium</keyword>
<dbReference type="UniPathway" id="UPA00060">
    <property type="reaction ID" value="UER00141"/>
</dbReference>
<dbReference type="STRING" id="1774970.AUC70_14550"/>
<organism evidence="13 14">
    <name type="scientific">Methyloceanibacter stevinii</name>
    <dbReference type="NCBI Taxonomy" id="1774970"/>
    <lineage>
        <taxon>Bacteria</taxon>
        <taxon>Pseudomonadati</taxon>
        <taxon>Pseudomonadota</taxon>
        <taxon>Alphaproteobacteria</taxon>
        <taxon>Hyphomicrobiales</taxon>
        <taxon>Hyphomicrobiaceae</taxon>
        <taxon>Methyloceanibacter</taxon>
    </lineage>
</organism>
<dbReference type="Gene3D" id="3.20.20.70">
    <property type="entry name" value="Aldolase class I"/>
    <property type="match status" value="1"/>
</dbReference>
<dbReference type="InterPro" id="IPR022998">
    <property type="entry name" value="ThiamineP_synth_TenI"/>
</dbReference>
<keyword evidence="6 10" id="KW-0784">Thiamine biosynthesis</keyword>
<evidence type="ECO:0000256" key="1">
    <source>
        <dbReference type="ARBA" id="ARBA00001946"/>
    </source>
</evidence>
<evidence type="ECO:0000256" key="11">
    <source>
        <dbReference type="RuleBase" id="RU004253"/>
    </source>
</evidence>
<comment type="caution">
    <text evidence="13">The sequence shown here is derived from an EMBL/GenBank/DDBJ whole genome shotgun (WGS) entry which is preliminary data.</text>
</comment>
<dbReference type="GO" id="GO:0009229">
    <property type="term" value="P:thiamine diphosphate biosynthetic process"/>
    <property type="evidence" value="ECO:0007669"/>
    <property type="project" value="UniProtKB-UniPathway"/>
</dbReference>
<comment type="cofactor">
    <cofactor evidence="1">
        <name>Mg(2+)</name>
        <dbReference type="ChEBI" id="CHEBI:18420"/>
    </cofactor>
</comment>
<protein>
    <recommendedName>
        <fullName evidence="10">Thiamine-phosphate synthase</fullName>
        <ecNumber evidence="10">2.5.1.3</ecNumber>
    </recommendedName>
    <alternativeName>
        <fullName evidence="10">Thiamine-phosphate pyrophosphorylase</fullName>
    </alternativeName>
</protein>
<sequence>MQLDPFYPIVPDTAWLKRLLPAGLKLVQLRIKDAPADIVRTEIGEALRLCADAGCQLVVNDYWREAIEAGADFVHLGQEDLSGADLGAIRDAGLKLGISTHSDEELGIALAAGPDYVALGPVYPTLLKKMPWAPQGLDRVTAWKAKVPCPLVAIGGLTPDRAAGVLEAGADTLAVITDIVTHEQPEARAETWVEITEPWRRRLSPHTRAGRQ</sequence>
<dbReference type="SUPFAM" id="SSF51391">
    <property type="entry name" value="Thiamin phosphate synthase"/>
    <property type="match status" value="1"/>
</dbReference>
<dbReference type="EMBL" id="LPWE01000004">
    <property type="protein sequence ID" value="ODR96607.1"/>
    <property type="molecule type" value="Genomic_DNA"/>
</dbReference>
<comment type="catalytic activity">
    <reaction evidence="8 10">
        <text>2-(2-carboxy-4-methylthiazol-5-yl)ethyl phosphate + 4-amino-2-methyl-5-(diphosphooxymethyl)pyrimidine + 2 H(+) = thiamine phosphate + CO2 + diphosphate</text>
        <dbReference type="Rhea" id="RHEA:47848"/>
        <dbReference type="ChEBI" id="CHEBI:15378"/>
        <dbReference type="ChEBI" id="CHEBI:16526"/>
        <dbReference type="ChEBI" id="CHEBI:33019"/>
        <dbReference type="ChEBI" id="CHEBI:37575"/>
        <dbReference type="ChEBI" id="CHEBI:57841"/>
        <dbReference type="ChEBI" id="CHEBI:62890"/>
        <dbReference type="EC" id="2.5.1.3"/>
    </reaction>
</comment>
<accession>A0A1E3VSW2</accession>
<evidence type="ECO:0000256" key="3">
    <source>
        <dbReference type="ARBA" id="ARBA00022679"/>
    </source>
</evidence>
<dbReference type="Proteomes" id="UP000094172">
    <property type="component" value="Unassembled WGS sequence"/>
</dbReference>
<evidence type="ECO:0000256" key="4">
    <source>
        <dbReference type="ARBA" id="ARBA00022723"/>
    </source>
</evidence>
<reference evidence="13 14" key="1">
    <citation type="journal article" date="2016" name="Environ. Microbiol.">
        <title>New Methyloceanibacter diversity from North Sea sediments includes methanotroph containing solely the soluble methane monooxygenase.</title>
        <authorList>
            <person name="Vekeman B."/>
            <person name="Kerckhof F.M."/>
            <person name="Cremers G."/>
            <person name="de Vos P."/>
            <person name="Vandamme P."/>
            <person name="Boon N."/>
            <person name="Op den Camp H.J."/>
            <person name="Heylen K."/>
        </authorList>
    </citation>
    <scope>NUCLEOTIDE SEQUENCE [LARGE SCALE GENOMIC DNA]</scope>
    <source>
        <strain evidence="13 14">R-67176</strain>
    </source>
</reference>
<gene>
    <name evidence="13" type="ORF">AUC70_14550</name>
</gene>
<dbReference type="EC" id="2.5.1.3" evidence="10"/>
<dbReference type="GO" id="GO:0046872">
    <property type="term" value="F:metal ion binding"/>
    <property type="evidence" value="ECO:0007669"/>
    <property type="project" value="UniProtKB-KW"/>
</dbReference>
<keyword evidence="14" id="KW-1185">Reference proteome</keyword>
<dbReference type="NCBIfam" id="NF000734">
    <property type="entry name" value="PRK00043.1-5"/>
    <property type="match status" value="1"/>
</dbReference>
<dbReference type="AlphaFoldDB" id="A0A1E3VSW2"/>
<feature type="domain" description="Thiamine phosphate synthase/TenI" evidence="12">
    <location>
        <begin position="13"/>
        <end position="179"/>
    </location>
</feature>
<evidence type="ECO:0000256" key="7">
    <source>
        <dbReference type="ARBA" id="ARBA00047334"/>
    </source>
</evidence>
<dbReference type="GO" id="GO:0004789">
    <property type="term" value="F:thiamine-phosphate diphosphorylase activity"/>
    <property type="evidence" value="ECO:0007669"/>
    <property type="project" value="UniProtKB-EC"/>
</dbReference>
<evidence type="ECO:0000313" key="14">
    <source>
        <dbReference type="Proteomes" id="UP000094172"/>
    </source>
</evidence>
<dbReference type="NCBIfam" id="TIGR00693">
    <property type="entry name" value="thiE"/>
    <property type="match status" value="1"/>
</dbReference>
<dbReference type="GO" id="GO:0005737">
    <property type="term" value="C:cytoplasm"/>
    <property type="evidence" value="ECO:0007669"/>
    <property type="project" value="TreeGrafter"/>
</dbReference>
<dbReference type="RefSeq" id="WP_069443564.1">
    <property type="nucleotide sequence ID" value="NZ_LPWE01000004.1"/>
</dbReference>
<evidence type="ECO:0000259" key="12">
    <source>
        <dbReference type="Pfam" id="PF02581"/>
    </source>
</evidence>
<dbReference type="GO" id="GO:0009228">
    <property type="term" value="P:thiamine biosynthetic process"/>
    <property type="evidence" value="ECO:0007669"/>
    <property type="project" value="UniProtKB-KW"/>
</dbReference>
<evidence type="ECO:0000256" key="9">
    <source>
        <dbReference type="ARBA" id="ARBA00047883"/>
    </source>
</evidence>
<proteinExistence type="inferred from homology"/>
<name>A0A1E3VSW2_9HYPH</name>
<evidence type="ECO:0000256" key="5">
    <source>
        <dbReference type="ARBA" id="ARBA00022842"/>
    </source>
</evidence>
<comment type="pathway">
    <text evidence="2 11">Cofactor biosynthesis; thiamine diphosphate biosynthesis; thiamine phosphate from 4-amino-2-methyl-5-diphosphomethylpyrimidine and 4-methyl-5-(2-phosphoethyl)-thiazole: step 1/1.</text>
</comment>
<comment type="catalytic activity">
    <reaction evidence="7 10">
        <text>4-methyl-5-(2-phosphooxyethyl)-thiazole + 4-amino-2-methyl-5-(diphosphooxymethyl)pyrimidine + H(+) = thiamine phosphate + diphosphate</text>
        <dbReference type="Rhea" id="RHEA:22328"/>
        <dbReference type="ChEBI" id="CHEBI:15378"/>
        <dbReference type="ChEBI" id="CHEBI:33019"/>
        <dbReference type="ChEBI" id="CHEBI:37575"/>
        <dbReference type="ChEBI" id="CHEBI:57841"/>
        <dbReference type="ChEBI" id="CHEBI:58296"/>
        <dbReference type="EC" id="2.5.1.3"/>
    </reaction>
</comment>
<dbReference type="PANTHER" id="PTHR20857:SF15">
    <property type="entry name" value="THIAMINE-PHOSPHATE SYNTHASE"/>
    <property type="match status" value="1"/>
</dbReference>
<evidence type="ECO:0000313" key="13">
    <source>
        <dbReference type="EMBL" id="ODR96607.1"/>
    </source>
</evidence>
<dbReference type="CDD" id="cd00564">
    <property type="entry name" value="TMP_TenI"/>
    <property type="match status" value="1"/>
</dbReference>
<comment type="similarity">
    <text evidence="10">Belongs to the thiamine-phosphate synthase family.</text>
</comment>
<dbReference type="InterPro" id="IPR013785">
    <property type="entry name" value="Aldolase_TIM"/>
</dbReference>
<evidence type="ECO:0000256" key="2">
    <source>
        <dbReference type="ARBA" id="ARBA00005165"/>
    </source>
</evidence>
<keyword evidence="4" id="KW-0479">Metal-binding</keyword>
<dbReference type="InterPro" id="IPR036206">
    <property type="entry name" value="ThiamineP_synth_sf"/>
</dbReference>
<dbReference type="Pfam" id="PF02581">
    <property type="entry name" value="TMP-TENI"/>
    <property type="match status" value="1"/>
</dbReference>
<dbReference type="PANTHER" id="PTHR20857">
    <property type="entry name" value="THIAMINE-PHOSPHATE PYROPHOSPHORYLASE"/>
    <property type="match status" value="1"/>
</dbReference>
<dbReference type="InterPro" id="IPR034291">
    <property type="entry name" value="TMP_synthase"/>
</dbReference>
<keyword evidence="3 10" id="KW-0808">Transferase</keyword>
<evidence type="ECO:0000256" key="10">
    <source>
        <dbReference type="RuleBase" id="RU003826"/>
    </source>
</evidence>
<comment type="catalytic activity">
    <reaction evidence="9 10">
        <text>2-[(2R,5Z)-2-carboxy-4-methylthiazol-5(2H)-ylidene]ethyl phosphate + 4-amino-2-methyl-5-(diphosphooxymethyl)pyrimidine + 2 H(+) = thiamine phosphate + CO2 + diphosphate</text>
        <dbReference type="Rhea" id="RHEA:47844"/>
        <dbReference type="ChEBI" id="CHEBI:15378"/>
        <dbReference type="ChEBI" id="CHEBI:16526"/>
        <dbReference type="ChEBI" id="CHEBI:33019"/>
        <dbReference type="ChEBI" id="CHEBI:37575"/>
        <dbReference type="ChEBI" id="CHEBI:57841"/>
        <dbReference type="ChEBI" id="CHEBI:62899"/>
        <dbReference type="EC" id="2.5.1.3"/>
    </reaction>
</comment>
<evidence type="ECO:0000256" key="8">
    <source>
        <dbReference type="ARBA" id="ARBA00047851"/>
    </source>
</evidence>